<dbReference type="EMBL" id="CP059572">
    <property type="protein sequence ID" value="QXJ24781.1"/>
    <property type="molecule type" value="Genomic_DNA"/>
</dbReference>
<dbReference type="PANTHER" id="PTHR33204">
    <property type="entry name" value="TRANSCRIPTIONAL REGULATOR, MARR FAMILY"/>
    <property type="match status" value="1"/>
</dbReference>
<keyword evidence="2" id="KW-0238">DNA-binding</keyword>
<dbReference type="SUPFAM" id="SSF46785">
    <property type="entry name" value="Winged helix' DNA-binding domain"/>
    <property type="match status" value="1"/>
</dbReference>
<keyword evidence="1" id="KW-0805">Transcription regulation</keyword>
<dbReference type="InterPro" id="IPR036388">
    <property type="entry name" value="WH-like_DNA-bd_sf"/>
</dbReference>
<dbReference type="InterPro" id="IPR002577">
    <property type="entry name" value="HTH_HxlR"/>
</dbReference>
<dbReference type="Gene3D" id="1.10.10.10">
    <property type="entry name" value="Winged helix-like DNA-binding domain superfamily/Winged helix DNA-binding domain"/>
    <property type="match status" value="1"/>
</dbReference>
<evidence type="ECO:0000256" key="2">
    <source>
        <dbReference type="ARBA" id="ARBA00023125"/>
    </source>
</evidence>
<sequence length="160" mass="17674">MTTSRSITVGRDARRSVPHHPVRIGRGTMSGEPMQTMPMQTATRAEGFVADCQTRLALDVLSGTWTGVVLWTLRDGPLRPGELQTRIGGIRHKVLNGTLRRLEQNGLVTRRRYAEAPPRVEYELTAPGRGLLGPLSALGSWTERHAEEVLDAQERALTGR</sequence>
<evidence type="ECO:0000256" key="3">
    <source>
        <dbReference type="ARBA" id="ARBA00023163"/>
    </source>
</evidence>
<dbReference type="Pfam" id="PF01638">
    <property type="entry name" value="HxlR"/>
    <property type="match status" value="1"/>
</dbReference>
<evidence type="ECO:0000256" key="1">
    <source>
        <dbReference type="ARBA" id="ARBA00023015"/>
    </source>
</evidence>
<evidence type="ECO:0000313" key="6">
    <source>
        <dbReference type="EMBL" id="QXJ24781.1"/>
    </source>
</evidence>
<dbReference type="Proteomes" id="UP001049518">
    <property type="component" value="Chromosome"/>
</dbReference>
<name>A0ABX8R116_9ACTN</name>
<accession>A0ABX8R116</accession>
<proteinExistence type="predicted"/>
<organism evidence="6 7">
    <name type="scientific">Actinomadura graeca</name>
    <dbReference type="NCBI Taxonomy" id="2750812"/>
    <lineage>
        <taxon>Bacteria</taxon>
        <taxon>Bacillati</taxon>
        <taxon>Actinomycetota</taxon>
        <taxon>Actinomycetes</taxon>
        <taxon>Streptosporangiales</taxon>
        <taxon>Thermomonosporaceae</taxon>
        <taxon>Actinomadura</taxon>
    </lineage>
</organism>
<reference evidence="6" key="1">
    <citation type="submission" date="2020-07" db="EMBL/GenBank/DDBJ databases">
        <authorList>
            <person name="Tarantini F.S."/>
            <person name="Hong K.W."/>
            <person name="Chan K.G."/>
        </authorList>
    </citation>
    <scope>NUCLEOTIDE SEQUENCE</scope>
    <source>
        <strain evidence="6">32-07</strain>
    </source>
</reference>
<dbReference type="InterPro" id="IPR036390">
    <property type="entry name" value="WH_DNA-bd_sf"/>
</dbReference>
<gene>
    <name evidence="6" type="ORF">AGRA3207_006175</name>
</gene>
<evidence type="ECO:0000313" key="7">
    <source>
        <dbReference type="Proteomes" id="UP001049518"/>
    </source>
</evidence>
<keyword evidence="7" id="KW-1185">Reference proteome</keyword>
<feature type="domain" description="HTH hxlR-type" evidence="5">
    <location>
        <begin position="52"/>
        <end position="150"/>
    </location>
</feature>
<protein>
    <submittedName>
        <fullName evidence="6">Helix-turn-helix transcriptional regulator</fullName>
    </submittedName>
</protein>
<evidence type="ECO:0000256" key="4">
    <source>
        <dbReference type="SAM" id="MobiDB-lite"/>
    </source>
</evidence>
<feature type="region of interest" description="Disordered" evidence="4">
    <location>
        <begin position="1"/>
        <end position="35"/>
    </location>
</feature>
<evidence type="ECO:0000259" key="5">
    <source>
        <dbReference type="PROSITE" id="PS51118"/>
    </source>
</evidence>
<dbReference type="PROSITE" id="PS51118">
    <property type="entry name" value="HTH_HXLR"/>
    <property type="match status" value="1"/>
</dbReference>
<keyword evidence="3" id="KW-0804">Transcription</keyword>
<dbReference type="PANTHER" id="PTHR33204:SF18">
    <property type="entry name" value="TRANSCRIPTIONAL REGULATORY PROTEIN"/>
    <property type="match status" value="1"/>
</dbReference>